<feature type="transmembrane region" description="Helical" evidence="1">
    <location>
        <begin position="412"/>
        <end position="438"/>
    </location>
</feature>
<sequence>MAVTSTLSPSFVVSTAITAAPVASSLPLTIVIEPDIGGTLDFFPFRDLANIGNPDDDAFSFKNLIKSSIDGDQSILLFSTGCEIDGVEDCTRACNRTDTFFGSLETFYNCIALSSISHWTHDTQSYYITPEAEQNASSIMGSGSLAEFDYKPTLDSFITCAQAACGSDLLSVSCDPSIKALSRDKSSADQIFEAMDTFCPDIPANIDPDIFGPGVLISYVLQVCFSGSLYLAVQAFTIWARHTEKKREPFSLTRAQSLVWRDTSTLSRTSVAMATTLVEFQEAQCWFVFALQIASILAIVINSQEGTFWGEIIVNGAVAFHVSLNGVLPMFLVQVCLHNEGIRNWHTFLGFCAEYLLAIIAATQKISFASTFDLFKQQHSIAECGGNPSPRTYCAATHGVSGLHLTFFPHPLLYKIVFLGLDSIAFIALVVDQLSWTLRKHRRTKHLRFGSWTPGRWPENSFRRHWKTITIYFWRGLEIAYFIINILYMVSLVTVISAKSFEANKWSYGQIIAITCWGPVIVKLIDLIICKSSPSSLKQPHRNHPSYCCIFFSNKSIAGPPKNGERLNSGPPRLRIDNIINHRLISEYDDEITLRPDEPLTLRPDLKTSGTAYSRPETIFFEPGDRYVSGGRD</sequence>
<dbReference type="GeneID" id="36623469"/>
<proteinExistence type="predicted"/>
<evidence type="ECO:0000313" key="3">
    <source>
        <dbReference type="Proteomes" id="UP000241690"/>
    </source>
</evidence>
<dbReference type="Proteomes" id="UP000241690">
    <property type="component" value="Unassembled WGS sequence"/>
</dbReference>
<keyword evidence="1" id="KW-0472">Membrane</keyword>
<feature type="transmembrane region" description="Helical" evidence="1">
    <location>
        <begin position="216"/>
        <end position="240"/>
    </location>
</feature>
<evidence type="ECO:0000313" key="2">
    <source>
        <dbReference type="EMBL" id="PTB55645.1"/>
    </source>
</evidence>
<keyword evidence="1" id="KW-1133">Transmembrane helix</keyword>
<dbReference type="RefSeq" id="XP_024775322.1">
    <property type="nucleotide sequence ID" value="XM_024914903.1"/>
</dbReference>
<evidence type="ECO:0000256" key="1">
    <source>
        <dbReference type="SAM" id="Phobius"/>
    </source>
</evidence>
<dbReference type="AlphaFoldDB" id="A0A2T4AEX3"/>
<reference evidence="2 3" key="1">
    <citation type="submission" date="2016-07" db="EMBL/GenBank/DDBJ databases">
        <title>Multiple horizontal gene transfer events from other fungi enriched the ability of initially mycotrophic Trichoderma (Ascomycota) to feed on dead plant biomass.</title>
        <authorList>
            <consortium name="DOE Joint Genome Institute"/>
            <person name="Aerts A."/>
            <person name="Atanasova L."/>
            <person name="Chenthamara K."/>
            <person name="Zhang J."/>
            <person name="Grujic M."/>
            <person name="Henrissat B."/>
            <person name="Kuo A."/>
            <person name="Salamov A."/>
            <person name="Lipzen A."/>
            <person name="Labutti K."/>
            <person name="Barry K."/>
            <person name="Miao Y."/>
            <person name="Rahimi M.J."/>
            <person name="Shen Q."/>
            <person name="Grigoriev I.V."/>
            <person name="Kubicek C.P."/>
            <person name="Druzhinina I.S."/>
        </authorList>
    </citation>
    <scope>NUCLEOTIDE SEQUENCE [LARGE SCALE GENOMIC DNA]</scope>
    <source>
        <strain evidence="2 3">CBS 226.95</strain>
    </source>
</reference>
<feature type="transmembrane region" description="Helical" evidence="1">
    <location>
        <begin position="472"/>
        <end position="496"/>
    </location>
</feature>
<keyword evidence="1" id="KW-0812">Transmembrane</keyword>
<keyword evidence="3" id="KW-1185">Reference proteome</keyword>
<feature type="transmembrane region" description="Helical" evidence="1">
    <location>
        <begin position="508"/>
        <end position="529"/>
    </location>
</feature>
<protein>
    <submittedName>
        <fullName evidence="2">Uncharacterized protein</fullName>
    </submittedName>
</protein>
<gene>
    <name evidence="2" type="ORF">M431DRAFT_405700</name>
</gene>
<feature type="transmembrane region" description="Helical" evidence="1">
    <location>
        <begin position="283"/>
        <end position="301"/>
    </location>
</feature>
<organism evidence="2 3">
    <name type="scientific">Trichoderma harzianum CBS 226.95</name>
    <dbReference type="NCBI Taxonomy" id="983964"/>
    <lineage>
        <taxon>Eukaryota</taxon>
        <taxon>Fungi</taxon>
        <taxon>Dikarya</taxon>
        <taxon>Ascomycota</taxon>
        <taxon>Pezizomycotina</taxon>
        <taxon>Sordariomycetes</taxon>
        <taxon>Hypocreomycetidae</taxon>
        <taxon>Hypocreales</taxon>
        <taxon>Hypocreaceae</taxon>
        <taxon>Trichoderma</taxon>
    </lineage>
</organism>
<name>A0A2T4AEX3_TRIHA</name>
<accession>A0A2T4AEX3</accession>
<dbReference type="STRING" id="983964.A0A2T4AEX3"/>
<feature type="transmembrane region" description="Helical" evidence="1">
    <location>
        <begin position="313"/>
        <end position="333"/>
    </location>
</feature>
<feature type="transmembrane region" description="Helical" evidence="1">
    <location>
        <begin position="345"/>
        <end position="363"/>
    </location>
</feature>
<dbReference type="EMBL" id="KZ679679">
    <property type="protein sequence ID" value="PTB55645.1"/>
    <property type="molecule type" value="Genomic_DNA"/>
</dbReference>